<dbReference type="AlphaFoldDB" id="A0A328WJH5"/>
<dbReference type="PANTHER" id="PTHR30041:SF4">
    <property type="entry name" value="ARSENATE REDUCTASE"/>
    <property type="match status" value="1"/>
</dbReference>
<evidence type="ECO:0000256" key="2">
    <source>
        <dbReference type="ARBA" id="ARBA00023002"/>
    </source>
</evidence>
<accession>A0A328WJH5</accession>
<gene>
    <name evidence="4" type="ORF">B0I10_12118</name>
</gene>
<dbReference type="PANTHER" id="PTHR30041">
    <property type="entry name" value="ARSENATE REDUCTASE"/>
    <property type="match status" value="1"/>
</dbReference>
<evidence type="ECO:0000313" key="5">
    <source>
        <dbReference type="Proteomes" id="UP000249518"/>
    </source>
</evidence>
<evidence type="ECO:0000256" key="1">
    <source>
        <dbReference type="ARBA" id="ARBA00007198"/>
    </source>
</evidence>
<dbReference type="Pfam" id="PF03960">
    <property type="entry name" value="ArsC"/>
    <property type="match status" value="1"/>
</dbReference>
<reference evidence="4 5" key="1">
    <citation type="submission" date="2018-06" db="EMBL/GenBank/DDBJ databases">
        <title>Genomic Encyclopedia of Type Strains, Phase III (KMG-III): the genomes of soil and plant-associated and newly described type strains.</title>
        <authorList>
            <person name="Whitman W."/>
        </authorList>
    </citation>
    <scope>NUCLEOTIDE SEQUENCE [LARGE SCALE GENOMIC DNA]</scope>
    <source>
        <strain evidence="4 5">CGMCC 1.12504</strain>
    </source>
</reference>
<evidence type="ECO:0000313" key="4">
    <source>
        <dbReference type="EMBL" id="RAR46371.1"/>
    </source>
</evidence>
<dbReference type="InterPro" id="IPR006660">
    <property type="entry name" value="Arsenate_reductase-like"/>
</dbReference>
<protein>
    <submittedName>
        <fullName evidence="4">Arsenate reductase</fullName>
    </submittedName>
</protein>
<dbReference type="CDD" id="cd03034">
    <property type="entry name" value="ArsC_ArsC"/>
    <property type="match status" value="1"/>
</dbReference>
<comment type="similarity">
    <text evidence="1 3">Belongs to the ArsC family.</text>
</comment>
<dbReference type="OrthoDB" id="9808142at2"/>
<dbReference type="Gene3D" id="3.40.30.10">
    <property type="entry name" value="Glutaredoxin"/>
    <property type="match status" value="1"/>
</dbReference>
<keyword evidence="2" id="KW-0560">Oxidoreductase</keyword>
<dbReference type="Proteomes" id="UP000249518">
    <property type="component" value="Unassembled WGS sequence"/>
</dbReference>
<dbReference type="InterPro" id="IPR006659">
    <property type="entry name" value="Arsenate_reductase"/>
</dbReference>
<keyword evidence="5" id="KW-1185">Reference proteome</keyword>
<comment type="caution">
    <text evidence="4">The sequence shown here is derived from an EMBL/GenBank/DDBJ whole genome shotgun (WGS) entry which is preliminary data.</text>
</comment>
<dbReference type="SUPFAM" id="SSF52833">
    <property type="entry name" value="Thioredoxin-like"/>
    <property type="match status" value="1"/>
</dbReference>
<name>A0A328WJH5_9FLAO</name>
<evidence type="ECO:0000256" key="3">
    <source>
        <dbReference type="PROSITE-ProRule" id="PRU01282"/>
    </source>
</evidence>
<dbReference type="RefSeq" id="WP_112087374.1">
    <property type="nucleotide sequence ID" value="NZ_QLSV01000021.1"/>
</dbReference>
<organism evidence="4 5">
    <name type="scientific">Flavobacterium lacus</name>
    <dbReference type="NCBI Taxonomy" id="1353778"/>
    <lineage>
        <taxon>Bacteria</taxon>
        <taxon>Pseudomonadati</taxon>
        <taxon>Bacteroidota</taxon>
        <taxon>Flavobacteriia</taxon>
        <taxon>Flavobacteriales</taxon>
        <taxon>Flavobacteriaceae</taxon>
        <taxon>Flavobacterium</taxon>
    </lineage>
</organism>
<proteinExistence type="inferred from homology"/>
<dbReference type="EMBL" id="QLSV01000021">
    <property type="protein sequence ID" value="RAR46371.1"/>
    <property type="molecule type" value="Genomic_DNA"/>
</dbReference>
<dbReference type="GO" id="GO:0008794">
    <property type="term" value="F:arsenate reductase (glutaredoxin) activity"/>
    <property type="evidence" value="ECO:0007669"/>
    <property type="project" value="InterPro"/>
</dbReference>
<dbReference type="InterPro" id="IPR036249">
    <property type="entry name" value="Thioredoxin-like_sf"/>
</dbReference>
<dbReference type="PROSITE" id="PS51353">
    <property type="entry name" value="ARSC"/>
    <property type="match status" value="1"/>
</dbReference>
<sequence>MIKILHNPRCGKSREGIALLEQSGKTFEIVKYLDHPLDENELIALIQKLKIAPLDLVRQKEKIWIEQFKGKSLSDAEVINAISKNPILMERPIFMTENKAVIGRPPQKVIDFLKQ</sequence>
<dbReference type="NCBIfam" id="TIGR00014">
    <property type="entry name" value="arsC"/>
    <property type="match status" value="1"/>
</dbReference>